<proteinExistence type="predicted"/>
<keyword evidence="1" id="KW-1133">Transmembrane helix</keyword>
<evidence type="ECO:0000256" key="1">
    <source>
        <dbReference type="SAM" id="Phobius"/>
    </source>
</evidence>
<sequence length="68" mass="7920">MSHFVAIMVEGVGEFVKTIWSLQEKRWDDIVNVVTYVVVSVTMKFVLCLCSIRDHHRQRRSGMVFASF</sequence>
<dbReference type="AlphaFoldDB" id="A0A6A4Q1W6"/>
<keyword evidence="1" id="KW-0812">Transmembrane</keyword>
<dbReference type="OrthoDB" id="961452at2759"/>
<name>A0A6A4Q1W6_LUPAL</name>
<keyword evidence="3" id="KW-1185">Reference proteome</keyword>
<reference evidence="3" key="1">
    <citation type="journal article" date="2020" name="Nat. Commun.">
        <title>Genome sequence of the cluster root forming white lupin.</title>
        <authorList>
            <person name="Hufnagel B."/>
            <person name="Marques A."/>
            <person name="Soriano A."/>
            <person name="Marques L."/>
            <person name="Divol F."/>
            <person name="Doumas P."/>
            <person name="Sallet E."/>
            <person name="Mancinotti D."/>
            <person name="Carrere S."/>
            <person name="Marande W."/>
            <person name="Arribat S."/>
            <person name="Keller J."/>
            <person name="Huneau C."/>
            <person name="Blein T."/>
            <person name="Aime D."/>
            <person name="Laguerre M."/>
            <person name="Taylor J."/>
            <person name="Schubert V."/>
            <person name="Nelson M."/>
            <person name="Geu-Flores F."/>
            <person name="Crespi M."/>
            <person name="Gallardo-Guerrero K."/>
            <person name="Delaux P.-M."/>
            <person name="Salse J."/>
            <person name="Berges H."/>
            <person name="Guyot R."/>
            <person name="Gouzy J."/>
            <person name="Peret B."/>
        </authorList>
    </citation>
    <scope>NUCLEOTIDE SEQUENCE [LARGE SCALE GENOMIC DNA]</scope>
    <source>
        <strain evidence="3">cv. Amiga</strain>
    </source>
</reference>
<dbReference type="Proteomes" id="UP000447434">
    <property type="component" value="Chromosome 9"/>
</dbReference>
<evidence type="ECO:0000313" key="3">
    <source>
        <dbReference type="Proteomes" id="UP000447434"/>
    </source>
</evidence>
<dbReference type="EMBL" id="WOCE01000009">
    <property type="protein sequence ID" value="KAE9607808.1"/>
    <property type="molecule type" value="Genomic_DNA"/>
</dbReference>
<comment type="caution">
    <text evidence="2">The sequence shown here is derived from an EMBL/GenBank/DDBJ whole genome shotgun (WGS) entry which is preliminary data.</text>
</comment>
<accession>A0A6A4Q1W6</accession>
<feature type="transmembrane region" description="Helical" evidence="1">
    <location>
        <begin position="30"/>
        <end position="52"/>
    </location>
</feature>
<organism evidence="2 3">
    <name type="scientific">Lupinus albus</name>
    <name type="common">White lupine</name>
    <name type="synonym">Lupinus termis</name>
    <dbReference type="NCBI Taxonomy" id="3870"/>
    <lineage>
        <taxon>Eukaryota</taxon>
        <taxon>Viridiplantae</taxon>
        <taxon>Streptophyta</taxon>
        <taxon>Embryophyta</taxon>
        <taxon>Tracheophyta</taxon>
        <taxon>Spermatophyta</taxon>
        <taxon>Magnoliopsida</taxon>
        <taxon>eudicotyledons</taxon>
        <taxon>Gunneridae</taxon>
        <taxon>Pentapetalae</taxon>
        <taxon>rosids</taxon>
        <taxon>fabids</taxon>
        <taxon>Fabales</taxon>
        <taxon>Fabaceae</taxon>
        <taxon>Papilionoideae</taxon>
        <taxon>50 kb inversion clade</taxon>
        <taxon>genistoids sensu lato</taxon>
        <taxon>core genistoids</taxon>
        <taxon>Genisteae</taxon>
        <taxon>Lupinus</taxon>
    </lineage>
</organism>
<keyword evidence="1" id="KW-0472">Membrane</keyword>
<gene>
    <name evidence="2" type="ORF">Lalb_Chr09g0334081</name>
</gene>
<evidence type="ECO:0000313" key="2">
    <source>
        <dbReference type="EMBL" id="KAE9607808.1"/>
    </source>
</evidence>
<protein>
    <submittedName>
        <fullName evidence="2">Uncharacterized protein</fullName>
    </submittedName>
</protein>